<evidence type="ECO:0000256" key="1">
    <source>
        <dbReference type="SAM" id="MobiDB-lite"/>
    </source>
</evidence>
<gene>
    <name evidence="2" type="ORF">CTheo_7528</name>
</gene>
<feature type="region of interest" description="Disordered" evidence="1">
    <location>
        <begin position="139"/>
        <end position="188"/>
    </location>
</feature>
<feature type="compositionally biased region" description="Polar residues" evidence="1">
    <location>
        <begin position="151"/>
        <end position="167"/>
    </location>
</feature>
<evidence type="ECO:0000313" key="3">
    <source>
        <dbReference type="Proteomes" id="UP000383932"/>
    </source>
</evidence>
<dbReference type="OrthoDB" id="2596255at2759"/>
<protein>
    <submittedName>
        <fullName evidence="2">ATP synthase subunit D domain-containing protein</fullName>
    </submittedName>
</protein>
<dbReference type="Proteomes" id="UP000383932">
    <property type="component" value="Unassembled WGS sequence"/>
</dbReference>
<reference evidence="2 3" key="1">
    <citation type="journal article" date="2019" name="Fungal Biol. Biotechnol.">
        <title>Draft genome sequence of fastidious pathogen Ceratobasidium theobromae, which causes vascular-streak dieback in Theobroma cacao.</title>
        <authorList>
            <person name="Ali S.S."/>
            <person name="Asman A."/>
            <person name="Shao J."/>
            <person name="Firmansyah A.P."/>
            <person name="Susilo A.W."/>
            <person name="Rosmana A."/>
            <person name="McMahon P."/>
            <person name="Junaid M."/>
            <person name="Guest D."/>
            <person name="Kheng T.Y."/>
            <person name="Meinhardt L.W."/>
            <person name="Bailey B.A."/>
        </authorList>
    </citation>
    <scope>NUCLEOTIDE SEQUENCE [LARGE SCALE GENOMIC DNA]</scope>
    <source>
        <strain evidence="2 3">CT2</strain>
    </source>
</reference>
<dbReference type="AlphaFoldDB" id="A0A5N5QB82"/>
<feature type="compositionally biased region" description="Polar residues" evidence="1">
    <location>
        <begin position="482"/>
        <end position="498"/>
    </location>
</feature>
<proteinExistence type="predicted"/>
<evidence type="ECO:0000313" key="2">
    <source>
        <dbReference type="EMBL" id="KAB5589032.1"/>
    </source>
</evidence>
<feature type="region of interest" description="Disordered" evidence="1">
    <location>
        <begin position="464"/>
        <end position="527"/>
    </location>
</feature>
<dbReference type="EMBL" id="SSOP01000328">
    <property type="protein sequence ID" value="KAB5589032.1"/>
    <property type="molecule type" value="Genomic_DNA"/>
</dbReference>
<feature type="compositionally biased region" description="Basic and acidic residues" evidence="1">
    <location>
        <begin position="289"/>
        <end position="299"/>
    </location>
</feature>
<name>A0A5N5QB82_9AGAM</name>
<accession>A0A5N5QB82</accession>
<feature type="region of interest" description="Disordered" evidence="1">
    <location>
        <begin position="289"/>
        <end position="311"/>
    </location>
</feature>
<organism evidence="2 3">
    <name type="scientific">Ceratobasidium theobromae</name>
    <dbReference type="NCBI Taxonomy" id="1582974"/>
    <lineage>
        <taxon>Eukaryota</taxon>
        <taxon>Fungi</taxon>
        <taxon>Dikarya</taxon>
        <taxon>Basidiomycota</taxon>
        <taxon>Agaricomycotina</taxon>
        <taxon>Agaricomycetes</taxon>
        <taxon>Cantharellales</taxon>
        <taxon>Ceratobasidiaceae</taxon>
        <taxon>Ceratobasidium</taxon>
    </lineage>
</organism>
<sequence>MSNTVRIPDTPPPGWRSIRPWVPRLSLYVHEITSVSVTFILSCRNHVPESPSFDAAEEELGEKLPEIKIKISDVLGKGLAVKVNGSPWQRVVMHVDEESDEEAVVILYGLMPSKHYEIELSVVAGESIKGNLITEDDHNPLYTDDFDESTPAVTQLNTTPQTQTVTPADTPPSSPSTSRSSSPPPRQITVEERAGQLRHMHTMLSQEHDQLTAQLKAARRDAQRADAALRSEIEALKRAVEKNAVGEQRAKQKILALQESVKQALAAAVDTDNKVKELERAIPKLEVRREEAEKEHAKASELAQRSTAETKAALDLDRKRTAEVEAELTALTAKLEKMTTKRDKLAGESVPELERELALIRVEIEEIEKEKERGKEFNHETDYPHHYALQTQPSLARMPSSQSGPPNLLAINAAAPPFVPRSGVGHSRGGGSVPIGIGHAQATPVAKPHSHTASEGFARGAVGEGFLRGYPPLGQPLDIPPQQRSGAVVSQHSPTAETGRSIGPTGTAPRKSSLPPGSERGPAWGSV</sequence>
<comment type="caution">
    <text evidence="2">The sequence shown here is derived from an EMBL/GenBank/DDBJ whole genome shotgun (WGS) entry which is preliminary data.</text>
</comment>
<keyword evidence="3" id="KW-1185">Reference proteome</keyword>